<dbReference type="Proteomes" id="UP001454036">
    <property type="component" value="Unassembled WGS sequence"/>
</dbReference>
<protein>
    <recommendedName>
        <fullName evidence="3">Zinc finger GRF-type domain-containing protein</fullName>
    </recommendedName>
</protein>
<keyword evidence="2" id="KW-1185">Reference proteome</keyword>
<evidence type="ECO:0008006" key="3">
    <source>
        <dbReference type="Google" id="ProtNLM"/>
    </source>
</evidence>
<reference evidence="1 2" key="1">
    <citation type="submission" date="2024-01" db="EMBL/GenBank/DDBJ databases">
        <title>The complete chloroplast genome sequence of Lithospermum erythrorhizon: insights into the phylogenetic relationship among Boraginaceae species and the maternal lineages of purple gromwells.</title>
        <authorList>
            <person name="Okada T."/>
            <person name="Watanabe K."/>
        </authorList>
    </citation>
    <scope>NUCLEOTIDE SEQUENCE [LARGE SCALE GENOMIC DNA]</scope>
</reference>
<proteinExistence type="predicted"/>
<dbReference type="EMBL" id="BAABME010011810">
    <property type="protein sequence ID" value="GAA0184321.1"/>
    <property type="molecule type" value="Genomic_DNA"/>
</dbReference>
<name>A0AAV3RWT1_LITER</name>
<organism evidence="1 2">
    <name type="scientific">Lithospermum erythrorhizon</name>
    <name type="common">Purple gromwell</name>
    <name type="synonym">Lithospermum officinale var. erythrorhizon</name>
    <dbReference type="NCBI Taxonomy" id="34254"/>
    <lineage>
        <taxon>Eukaryota</taxon>
        <taxon>Viridiplantae</taxon>
        <taxon>Streptophyta</taxon>
        <taxon>Embryophyta</taxon>
        <taxon>Tracheophyta</taxon>
        <taxon>Spermatophyta</taxon>
        <taxon>Magnoliopsida</taxon>
        <taxon>eudicotyledons</taxon>
        <taxon>Gunneridae</taxon>
        <taxon>Pentapetalae</taxon>
        <taxon>asterids</taxon>
        <taxon>lamiids</taxon>
        <taxon>Boraginales</taxon>
        <taxon>Boraginaceae</taxon>
        <taxon>Boraginoideae</taxon>
        <taxon>Lithospermeae</taxon>
        <taxon>Lithospermum</taxon>
    </lineage>
</organism>
<dbReference type="AlphaFoldDB" id="A0AAV3RWT1"/>
<accession>A0AAV3RWT1</accession>
<sequence length="168" mass="19507">MEGNNRLIFYKYCGGRCVKKTSRTMDNSGRVFWACPLEFAGQGWMEWFDYAPSPQGREKRTMQERLFCVERILQGCEEELIICKSERERLVQDNVELRQELVNHKSCRQVRQPDFLLLLHPGLEVSQVKQLELGLAAALVSKLFLLLFLQPVLRFTTCLKVLQPVLGN</sequence>
<evidence type="ECO:0000313" key="2">
    <source>
        <dbReference type="Proteomes" id="UP001454036"/>
    </source>
</evidence>
<gene>
    <name evidence="1" type="ORF">LIER_31609</name>
</gene>
<evidence type="ECO:0000313" key="1">
    <source>
        <dbReference type="EMBL" id="GAA0184321.1"/>
    </source>
</evidence>
<comment type="caution">
    <text evidence="1">The sequence shown here is derived from an EMBL/GenBank/DDBJ whole genome shotgun (WGS) entry which is preliminary data.</text>
</comment>